<dbReference type="Proteomes" id="UP000191905">
    <property type="component" value="Unassembled WGS sequence"/>
</dbReference>
<keyword evidence="2" id="KW-1185">Reference proteome</keyword>
<accession>A0A1V8RLN3</accession>
<reference evidence="1 2" key="1">
    <citation type="journal article" date="2016" name="Int. J. Syst. Evol. Microbiol.">
        <title>Pseudaminobacter manganicus sp. nov., isolated from sludge of a manganese mine.</title>
        <authorList>
            <person name="Li J."/>
            <person name="Huang J."/>
            <person name="Liao S."/>
            <person name="Wang G."/>
        </authorList>
    </citation>
    <scope>NUCLEOTIDE SEQUENCE [LARGE SCALE GENOMIC DNA]</scope>
    <source>
        <strain evidence="1 2">JH-7</strain>
    </source>
</reference>
<dbReference type="AlphaFoldDB" id="A0A1V8RLN3"/>
<evidence type="ECO:0008006" key="3">
    <source>
        <dbReference type="Google" id="ProtNLM"/>
    </source>
</evidence>
<gene>
    <name evidence="1" type="ORF">BFN67_22640</name>
</gene>
<evidence type="ECO:0000313" key="2">
    <source>
        <dbReference type="Proteomes" id="UP000191905"/>
    </source>
</evidence>
<dbReference type="EMBL" id="MDET01000039">
    <property type="protein sequence ID" value="OQM74107.1"/>
    <property type="molecule type" value="Genomic_DNA"/>
</dbReference>
<organism evidence="1 2">
    <name type="scientific">Manganibacter manganicus</name>
    <dbReference type="NCBI Taxonomy" id="1873176"/>
    <lineage>
        <taxon>Bacteria</taxon>
        <taxon>Pseudomonadati</taxon>
        <taxon>Pseudomonadota</taxon>
        <taxon>Alphaproteobacteria</taxon>
        <taxon>Hyphomicrobiales</taxon>
        <taxon>Phyllobacteriaceae</taxon>
        <taxon>Manganibacter</taxon>
    </lineage>
</organism>
<protein>
    <recommendedName>
        <fullName evidence="3">Transcriptional regulator TetR C-terminal Proteobacteria type domain-containing protein</fullName>
    </recommendedName>
</protein>
<name>A0A1V8RLN3_9HYPH</name>
<evidence type="ECO:0000313" key="1">
    <source>
        <dbReference type="EMBL" id="OQM74107.1"/>
    </source>
</evidence>
<sequence length="109" mass="12279">MPFMLTAPEGYKAYFEMVSSGLVRSLQRSVERSEIKRYDLAELETVAYILLASRVYLAQRYAYSNGSVKEPPEEVMKTYSKFVRYALFSSDVDCSGPGKGECHPVTLSS</sequence>
<dbReference type="STRING" id="1873176.BFN67_22640"/>
<comment type="caution">
    <text evidence="1">The sequence shown here is derived from an EMBL/GenBank/DDBJ whole genome shotgun (WGS) entry which is preliminary data.</text>
</comment>
<proteinExistence type="predicted"/>